<dbReference type="Gene3D" id="1.25.40.10">
    <property type="entry name" value="Tetratricopeptide repeat domain"/>
    <property type="match status" value="1"/>
</dbReference>
<accession>A0ABT8CQH2</accession>
<reference evidence="4" key="1">
    <citation type="journal article" date="2019" name="Int. J. Syst. Evol. Microbiol.">
        <title>The Global Catalogue of Microorganisms (GCM) 10K type strain sequencing project: providing services to taxonomists for standard genome sequencing and annotation.</title>
        <authorList>
            <consortium name="The Broad Institute Genomics Platform"/>
            <consortium name="The Broad Institute Genome Sequencing Center for Infectious Disease"/>
            <person name="Wu L."/>
            <person name="Ma J."/>
        </authorList>
    </citation>
    <scope>NUCLEOTIDE SEQUENCE [LARGE SCALE GENOMIC DNA]</scope>
    <source>
        <strain evidence="4">CECT 7184</strain>
    </source>
</reference>
<evidence type="ECO:0000313" key="4">
    <source>
        <dbReference type="Proteomes" id="UP001242368"/>
    </source>
</evidence>
<feature type="signal peptide" evidence="2">
    <location>
        <begin position="1"/>
        <end position="17"/>
    </location>
</feature>
<evidence type="ECO:0000313" key="3">
    <source>
        <dbReference type="EMBL" id="MDN3706595.1"/>
    </source>
</evidence>
<evidence type="ECO:0000256" key="1">
    <source>
        <dbReference type="PROSITE-ProRule" id="PRU00339"/>
    </source>
</evidence>
<feature type="chain" id="PRO_5047335119" evidence="2">
    <location>
        <begin position="18"/>
        <end position="280"/>
    </location>
</feature>
<keyword evidence="2" id="KW-0732">Signal</keyword>
<dbReference type="EMBL" id="JAUFQU010000001">
    <property type="protein sequence ID" value="MDN3706595.1"/>
    <property type="molecule type" value="Genomic_DNA"/>
</dbReference>
<sequence>MKKILLLAVLCSGYCFGQDLNFDTRFFDAVDKWVAFEKNGDQKEYGYGFIYIDEDAGFTFDYTSDFKITDEGFENIPREFQGMFKSRLTANTANVHILTDKQIANLQLPAQPEWLEVYKRNENELSYLVKIGSSYNHVGASINALKPLSQVYAVNPHYEGVEFELAYAYNATENYEKAFEVLTKAISKDPKNSLFCKELGFTLLGMGEIEKAEETYKKGIALTKDNQQKSEMALNMTHSYFLLKNRAKFDEWEKITKKYMEKDSQFNQYLDYFKENWGKQ</sequence>
<comment type="caution">
    <text evidence="3">The sequence shown here is derived from an EMBL/GenBank/DDBJ whole genome shotgun (WGS) entry which is preliminary data.</text>
</comment>
<organism evidence="3 4">
    <name type="scientific">Paenimyroides ceti</name>
    <dbReference type="NCBI Taxonomy" id="395087"/>
    <lineage>
        <taxon>Bacteria</taxon>
        <taxon>Pseudomonadati</taxon>
        <taxon>Bacteroidota</taxon>
        <taxon>Flavobacteriia</taxon>
        <taxon>Flavobacteriales</taxon>
        <taxon>Flavobacteriaceae</taxon>
        <taxon>Paenimyroides</taxon>
    </lineage>
</organism>
<keyword evidence="1" id="KW-0802">TPR repeat</keyword>
<dbReference type="Proteomes" id="UP001242368">
    <property type="component" value="Unassembled WGS sequence"/>
</dbReference>
<keyword evidence="4" id="KW-1185">Reference proteome</keyword>
<protein>
    <submittedName>
        <fullName evidence="3">Tetratricopeptide repeat protein</fullName>
    </submittedName>
</protein>
<gene>
    <name evidence="3" type="ORF">QW060_05560</name>
</gene>
<evidence type="ECO:0000256" key="2">
    <source>
        <dbReference type="SAM" id="SignalP"/>
    </source>
</evidence>
<dbReference type="RefSeq" id="WP_290362663.1">
    <property type="nucleotide sequence ID" value="NZ_JAUFQU010000001.1"/>
</dbReference>
<dbReference type="PROSITE" id="PS50005">
    <property type="entry name" value="TPR"/>
    <property type="match status" value="1"/>
</dbReference>
<dbReference type="SMART" id="SM00028">
    <property type="entry name" value="TPR"/>
    <property type="match status" value="2"/>
</dbReference>
<feature type="repeat" description="TPR" evidence="1">
    <location>
        <begin position="159"/>
        <end position="192"/>
    </location>
</feature>
<name>A0ABT8CQH2_9FLAO</name>
<dbReference type="SUPFAM" id="SSF48452">
    <property type="entry name" value="TPR-like"/>
    <property type="match status" value="1"/>
</dbReference>
<dbReference type="InterPro" id="IPR011990">
    <property type="entry name" value="TPR-like_helical_dom_sf"/>
</dbReference>
<proteinExistence type="predicted"/>
<dbReference type="InterPro" id="IPR019734">
    <property type="entry name" value="TPR_rpt"/>
</dbReference>
<dbReference type="Pfam" id="PF14559">
    <property type="entry name" value="TPR_19"/>
    <property type="match status" value="1"/>
</dbReference>